<reference evidence="12 13" key="1">
    <citation type="submission" date="2019-08" db="EMBL/GenBank/DDBJ databases">
        <title>Lewinella sp. strain SSH13 Genome sequencing and assembly.</title>
        <authorList>
            <person name="Kim I."/>
        </authorList>
    </citation>
    <scope>NUCLEOTIDE SEQUENCE [LARGE SCALE GENOMIC DNA]</scope>
    <source>
        <strain evidence="12 13">SSH13</strain>
    </source>
</reference>
<evidence type="ECO:0000256" key="7">
    <source>
        <dbReference type="ARBA" id="ARBA00022840"/>
    </source>
</evidence>
<evidence type="ECO:0000256" key="6">
    <source>
        <dbReference type="ARBA" id="ARBA00022777"/>
    </source>
</evidence>
<feature type="signal peptide" evidence="10">
    <location>
        <begin position="1"/>
        <end position="19"/>
    </location>
</feature>
<dbReference type="Gene3D" id="3.30.565.10">
    <property type="entry name" value="Histidine kinase-like ATPase, C-terminal domain"/>
    <property type="match status" value="1"/>
</dbReference>
<comment type="caution">
    <text evidence="12">The sequence shown here is derived from an EMBL/GenBank/DDBJ whole genome shotgun (WGS) entry which is preliminary data.</text>
</comment>
<feature type="chain" id="PRO_5022659507" description="histidine kinase" evidence="10">
    <location>
        <begin position="20"/>
        <end position="623"/>
    </location>
</feature>
<evidence type="ECO:0000256" key="9">
    <source>
        <dbReference type="SAM" id="Phobius"/>
    </source>
</evidence>
<keyword evidence="6" id="KW-0418">Kinase</keyword>
<dbReference type="PROSITE" id="PS50109">
    <property type="entry name" value="HIS_KIN"/>
    <property type="match status" value="1"/>
</dbReference>
<comment type="catalytic activity">
    <reaction evidence="1">
        <text>ATP + protein L-histidine = ADP + protein N-phospho-L-histidine.</text>
        <dbReference type="EC" id="2.7.13.3"/>
    </reaction>
</comment>
<organism evidence="12 13">
    <name type="scientific">Neolewinella aurantiaca</name>
    <dbReference type="NCBI Taxonomy" id="2602767"/>
    <lineage>
        <taxon>Bacteria</taxon>
        <taxon>Pseudomonadati</taxon>
        <taxon>Bacteroidota</taxon>
        <taxon>Saprospiria</taxon>
        <taxon>Saprospirales</taxon>
        <taxon>Lewinellaceae</taxon>
        <taxon>Neolewinella</taxon>
    </lineage>
</organism>
<dbReference type="GO" id="GO:0005524">
    <property type="term" value="F:ATP binding"/>
    <property type="evidence" value="ECO:0007669"/>
    <property type="project" value="UniProtKB-KW"/>
</dbReference>
<evidence type="ECO:0000259" key="11">
    <source>
        <dbReference type="PROSITE" id="PS50109"/>
    </source>
</evidence>
<dbReference type="PANTHER" id="PTHR41523:SF8">
    <property type="entry name" value="ETHYLENE RESPONSE SENSOR PROTEIN"/>
    <property type="match status" value="1"/>
</dbReference>
<evidence type="ECO:0000256" key="4">
    <source>
        <dbReference type="ARBA" id="ARBA00022679"/>
    </source>
</evidence>
<evidence type="ECO:0000256" key="5">
    <source>
        <dbReference type="ARBA" id="ARBA00022741"/>
    </source>
</evidence>
<dbReference type="EC" id="2.7.13.3" evidence="2"/>
<dbReference type="OrthoDB" id="9767435at2"/>
<name>A0A5C7FJI7_9BACT</name>
<gene>
    <name evidence="12" type="ORF">FUA23_19460</name>
</gene>
<sequence>MSRIKYIIILGLFSFFLNAQSTAVKVDAILAGPRDTHQLGILIELLADMINAGDIIPDTVFDQSQDMACELEDFWSLAAIYSDRSIYDLNTGQIEKGLVHVDEAIEYAEISEKNYLIPDCYATKIHLLMIDGQTKEAAELASGLAKTYRAEGDLYNEAIIYQLLSSISSGLRDHELTRLYDSTAVELARQSGYVDVLLSVLSTRAENLNLLGYPEEALEQSEEALAMATEHEMEFEIGNALSARAVANTTLGNYATALEDFEKLTEWYGDQKFAWVMISEGILLQRIGRHDDARELLLEAKTLIKETSNDHLALKRCYLALQTVGLSAAEYDTVVMYTRLAEIEQDSLQIAENMKNLLELEKRYKTEEKTAEISKQQAELARQQTQLYVTIGGLLVALLVGAGFILFSWNLRKRNAENQQLIKEKEILIGEIHHRVKNNLQVISSLLQLQRRGLETNDEKGREALKESQNRVNSMGLIHRKLYQGTEVTSVDMAAYLKDLGETLLDAYQLEDQVDIFYDVTEIKLDVDVAIPLGLIVNELVTNSLKYAFPNGREGLIGISLHPEKKQLRLTVNDDGVGAAAAATRSDGTSFGNNLIELLTEKLKGRLTKLSGRGYGVEILFPG</sequence>
<keyword evidence="9" id="KW-1133">Transmembrane helix</keyword>
<evidence type="ECO:0000313" key="13">
    <source>
        <dbReference type="Proteomes" id="UP000321907"/>
    </source>
</evidence>
<keyword evidence="13" id="KW-1185">Reference proteome</keyword>
<keyword evidence="7" id="KW-0067">ATP-binding</keyword>
<dbReference type="SUPFAM" id="SSF48452">
    <property type="entry name" value="TPR-like"/>
    <property type="match status" value="2"/>
</dbReference>
<evidence type="ECO:0000256" key="3">
    <source>
        <dbReference type="ARBA" id="ARBA00022553"/>
    </source>
</evidence>
<feature type="transmembrane region" description="Helical" evidence="9">
    <location>
        <begin position="387"/>
        <end position="409"/>
    </location>
</feature>
<keyword evidence="10" id="KW-0732">Signal</keyword>
<protein>
    <recommendedName>
        <fullName evidence="2">histidine kinase</fullName>
        <ecNumber evidence="2">2.7.13.3</ecNumber>
    </recommendedName>
</protein>
<dbReference type="SUPFAM" id="SSF55874">
    <property type="entry name" value="ATPase domain of HSP90 chaperone/DNA topoisomerase II/histidine kinase"/>
    <property type="match status" value="1"/>
</dbReference>
<dbReference type="Pfam" id="PF02518">
    <property type="entry name" value="HATPase_c"/>
    <property type="match status" value="1"/>
</dbReference>
<feature type="coiled-coil region" evidence="8">
    <location>
        <begin position="340"/>
        <end position="386"/>
    </location>
</feature>
<evidence type="ECO:0000313" key="12">
    <source>
        <dbReference type="EMBL" id="TXF86299.1"/>
    </source>
</evidence>
<keyword evidence="8" id="KW-0175">Coiled coil</keyword>
<dbReference type="InterPro" id="IPR011495">
    <property type="entry name" value="Sig_transdc_His_kin_sub2_dim/P"/>
</dbReference>
<dbReference type="PANTHER" id="PTHR41523">
    <property type="entry name" value="TWO-COMPONENT SYSTEM SENSOR PROTEIN"/>
    <property type="match status" value="1"/>
</dbReference>
<dbReference type="AlphaFoldDB" id="A0A5C7FJI7"/>
<feature type="domain" description="Histidine kinase" evidence="11">
    <location>
        <begin position="431"/>
        <end position="623"/>
    </location>
</feature>
<dbReference type="EMBL" id="VOXD01000040">
    <property type="protein sequence ID" value="TXF86299.1"/>
    <property type="molecule type" value="Genomic_DNA"/>
</dbReference>
<dbReference type="InterPro" id="IPR036890">
    <property type="entry name" value="HATPase_C_sf"/>
</dbReference>
<dbReference type="InterPro" id="IPR005467">
    <property type="entry name" value="His_kinase_dom"/>
</dbReference>
<dbReference type="RefSeq" id="WP_147932446.1">
    <property type="nucleotide sequence ID" value="NZ_VOXD01000040.1"/>
</dbReference>
<keyword evidence="9" id="KW-0812">Transmembrane</keyword>
<evidence type="ECO:0000256" key="1">
    <source>
        <dbReference type="ARBA" id="ARBA00000085"/>
    </source>
</evidence>
<evidence type="ECO:0000256" key="2">
    <source>
        <dbReference type="ARBA" id="ARBA00012438"/>
    </source>
</evidence>
<dbReference type="Proteomes" id="UP000321907">
    <property type="component" value="Unassembled WGS sequence"/>
</dbReference>
<dbReference type="Gene3D" id="3.30.450.20">
    <property type="entry name" value="PAS domain"/>
    <property type="match status" value="1"/>
</dbReference>
<dbReference type="Gene3D" id="1.25.40.10">
    <property type="entry name" value="Tetratricopeptide repeat domain"/>
    <property type="match status" value="1"/>
</dbReference>
<proteinExistence type="predicted"/>
<evidence type="ECO:0000256" key="8">
    <source>
        <dbReference type="SAM" id="Coils"/>
    </source>
</evidence>
<accession>A0A5C7FJI7</accession>
<dbReference type="GO" id="GO:0004673">
    <property type="term" value="F:protein histidine kinase activity"/>
    <property type="evidence" value="ECO:0007669"/>
    <property type="project" value="UniProtKB-EC"/>
</dbReference>
<keyword evidence="9" id="KW-0472">Membrane</keyword>
<dbReference type="Pfam" id="PF07568">
    <property type="entry name" value="HisKA_2"/>
    <property type="match status" value="1"/>
</dbReference>
<keyword evidence="3" id="KW-0597">Phosphoprotein</keyword>
<dbReference type="InterPro" id="IPR011990">
    <property type="entry name" value="TPR-like_helical_dom_sf"/>
</dbReference>
<keyword evidence="4" id="KW-0808">Transferase</keyword>
<keyword evidence="5" id="KW-0547">Nucleotide-binding</keyword>
<evidence type="ECO:0000256" key="10">
    <source>
        <dbReference type="SAM" id="SignalP"/>
    </source>
</evidence>
<dbReference type="InterPro" id="IPR003594">
    <property type="entry name" value="HATPase_dom"/>
</dbReference>